<dbReference type="EMBL" id="JBHSAY010000003">
    <property type="protein sequence ID" value="MFC4129692.1"/>
    <property type="molecule type" value="Genomic_DNA"/>
</dbReference>
<feature type="transmembrane region" description="Helical" evidence="1">
    <location>
        <begin position="216"/>
        <end position="234"/>
    </location>
</feature>
<name>A0ABV8LFJ6_9ACTN</name>
<evidence type="ECO:0000256" key="1">
    <source>
        <dbReference type="SAM" id="Phobius"/>
    </source>
</evidence>
<gene>
    <name evidence="2" type="ORF">ACFOZ4_03640</name>
</gene>
<sequence length="302" mass="32022">MRNALRNAYRGSSWLTVMAAAMTALAVVALLGLIVDDRTVLGQPTWLKPFKFGTSFAVYAITLAWLLSFVTPTRTKKIAVGLIIVGSYLEVALIVAQAARGRASHFHVETALDNMIWNAMGSMAALFGVGTAIVAVVIWRNAVRDRTTMVAAKVGLLLLLAGMGQAALMVVPTKEQLRLDEIEDQPMLGAHAVGVPDGGAGLPITGWSTTGGDLRVGHFVGVHGLQAMILLAMLFPGRPRLIQVAGGAYAGLLALVTWQALRGQPLTQPDGLTLAAAGVLVVGTVIGLFWDRTMVRRHAVTR</sequence>
<feature type="transmembrane region" description="Helical" evidence="1">
    <location>
        <begin position="241"/>
        <end position="260"/>
    </location>
</feature>
<reference evidence="3" key="1">
    <citation type="journal article" date="2019" name="Int. J. Syst. Evol. Microbiol.">
        <title>The Global Catalogue of Microorganisms (GCM) 10K type strain sequencing project: providing services to taxonomists for standard genome sequencing and annotation.</title>
        <authorList>
            <consortium name="The Broad Institute Genomics Platform"/>
            <consortium name="The Broad Institute Genome Sequencing Center for Infectious Disease"/>
            <person name="Wu L."/>
            <person name="Ma J."/>
        </authorList>
    </citation>
    <scope>NUCLEOTIDE SEQUENCE [LARGE SCALE GENOMIC DNA]</scope>
    <source>
        <strain evidence="3">CGMCC 4.7289</strain>
    </source>
</reference>
<feature type="transmembrane region" description="Helical" evidence="1">
    <location>
        <begin position="150"/>
        <end position="171"/>
    </location>
</feature>
<feature type="transmembrane region" description="Helical" evidence="1">
    <location>
        <begin position="116"/>
        <end position="138"/>
    </location>
</feature>
<keyword evidence="3" id="KW-1185">Reference proteome</keyword>
<dbReference type="Proteomes" id="UP001595816">
    <property type="component" value="Unassembled WGS sequence"/>
</dbReference>
<keyword evidence="1" id="KW-0472">Membrane</keyword>
<feature type="transmembrane region" description="Helical" evidence="1">
    <location>
        <begin position="54"/>
        <end position="71"/>
    </location>
</feature>
<keyword evidence="1" id="KW-1133">Transmembrane helix</keyword>
<feature type="transmembrane region" description="Helical" evidence="1">
    <location>
        <begin position="272"/>
        <end position="290"/>
    </location>
</feature>
<evidence type="ECO:0000313" key="2">
    <source>
        <dbReference type="EMBL" id="MFC4129692.1"/>
    </source>
</evidence>
<dbReference type="RefSeq" id="WP_253759866.1">
    <property type="nucleotide sequence ID" value="NZ_JAMZDZ010000001.1"/>
</dbReference>
<evidence type="ECO:0000313" key="3">
    <source>
        <dbReference type="Proteomes" id="UP001595816"/>
    </source>
</evidence>
<accession>A0ABV8LFJ6</accession>
<organism evidence="2 3">
    <name type="scientific">Hamadaea flava</name>
    <dbReference type="NCBI Taxonomy" id="1742688"/>
    <lineage>
        <taxon>Bacteria</taxon>
        <taxon>Bacillati</taxon>
        <taxon>Actinomycetota</taxon>
        <taxon>Actinomycetes</taxon>
        <taxon>Micromonosporales</taxon>
        <taxon>Micromonosporaceae</taxon>
        <taxon>Hamadaea</taxon>
    </lineage>
</organism>
<feature type="transmembrane region" description="Helical" evidence="1">
    <location>
        <begin position="78"/>
        <end position="96"/>
    </location>
</feature>
<keyword evidence="1" id="KW-0812">Transmembrane</keyword>
<feature type="transmembrane region" description="Helical" evidence="1">
    <location>
        <begin position="12"/>
        <end position="34"/>
    </location>
</feature>
<comment type="caution">
    <text evidence="2">The sequence shown here is derived from an EMBL/GenBank/DDBJ whole genome shotgun (WGS) entry which is preliminary data.</text>
</comment>
<proteinExistence type="predicted"/>
<protein>
    <submittedName>
        <fullName evidence="2">Uncharacterized protein</fullName>
    </submittedName>
</protein>